<dbReference type="Gene3D" id="2.40.70.10">
    <property type="entry name" value="Acid Proteases"/>
    <property type="match status" value="1"/>
</dbReference>
<reference evidence="1" key="1">
    <citation type="journal article" date="2019" name="Environ. Microbiol.">
        <title>Fungal ecological strategies reflected in gene transcription - a case study of two litter decomposers.</title>
        <authorList>
            <person name="Barbi F."/>
            <person name="Kohler A."/>
            <person name="Barry K."/>
            <person name="Baskaran P."/>
            <person name="Daum C."/>
            <person name="Fauchery L."/>
            <person name="Ihrmark K."/>
            <person name="Kuo A."/>
            <person name="LaButti K."/>
            <person name="Lipzen A."/>
            <person name="Morin E."/>
            <person name="Grigoriev I.V."/>
            <person name="Henrissat B."/>
            <person name="Lindahl B."/>
            <person name="Martin F."/>
        </authorList>
    </citation>
    <scope>NUCLEOTIDE SEQUENCE</scope>
    <source>
        <strain evidence="1">JB14</strain>
    </source>
</reference>
<dbReference type="AlphaFoldDB" id="A0A6A4H5F7"/>
<sequence>GCSIIAMSMATCNVLGVMFDPMHCIPLQSANDKMDWTLGIARDVRFCFGEVTAILQVHIVDSPAYDVFLGRPFEVLTQACTQSFLSRDQHITIINPNTEKIVTIPTVP</sequence>
<feature type="non-terminal residue" evidence="1">
    <location>
        <position position="1"/>
    </location>
</feature>
<accession>A0A6A4H5F7</accession>
<dbReference type="EMBL" id="ML769574">
    <property type="protein sequence ID" value="KAE9393351.1"/>
    <property type="molecule type" value="Genomic_DNA"/>
</dbReference>
<protein>
    <submittedName>
        <fullName evidence="1">Uncharacterized protein</fullName>
    </submittedName>
</protein>
<gene>
    <name evidence="1" type="ORF">BT96DRAFT_829387</name>
</gene>
<proteinExistence type="predicted"/>
<name>A0A6A4H5F7_9AGAR</name>
<keyword evidence="2" id="KW-1185">Reference proteome</keyword>
<organism evidence="1 2">
    <name type="scientific">Gymnopus androsaceus JB14</name>
    <dbReference type="NCBI Taxonomy" id="1447944"/>
    <lineage>
        <taxon>Eukaryota</taxon>
        <taxon>Fungi</taxon>
        <taxon>Dikarya</taxon>
        <taxon>Basidiomycota</taxon>
        <taxon>Agaricomycotina</taxon>
        <taxon>Agaricomycetes</taxon>
        <taxon>Agaricomycetidae</taxon>
        <taxon>Agaricales</taxon>
        <taxon>Marasmiineae</taxon>
        <taxon>Omphalotaceae</taxon>
        <taxon>Gymnopus</taxon>
    </lineage>
</organism>
<dbReference type="OrthoDB" id="5596707at2759"/>
<evidence type="ECO:0000313" key="1">
    <source>
        <dbReference type="EMBL" id="KAE9393351.1"/>
    </source>
</evidence>
<evidence type="ECO:0000313" key="2">
    <source>
        <dbReference type="Proteomes" id="UP000799118"/>
    </source>
</evidence>
<dbReference type="CDD" id="cd00303">
    <property type="entry name" value="retropepsin_like"/>
    <property type="match status" value="1"/>
</dbReference>
<dbReference type="InterPro" id="IPR021109">
    <property type="entry name" value="Peptidase_aspartic_dom_sf"/>
</dbReference>
<dbReference type="Proteomes" id="UP000799118">
    <property type="component" value="Unassembled WGS sequence"/>
</dbReference>